<keyword evidence="6" id="KW-1185">Reference proteome</keyword>
<keyword evidence="3" id="KW-0233">DNA recombination</keyword>
<organism evidence="5 6">
    <name type="scientific">Bifidobacterium vansinderenii</name>
    <dbReference type="NCBI Taxonomy" id="1984871"/>
    <lineage>
        <taxon>Bacteria</taxon>
        <taxon>Bacillati</taxon>
        <taxon>Actinomycetota</taxon>
        <taxon>Actinomycetes</taxon>
        <taxon>Bifidobacteriales</taxon>
        <taxon>Bifidobacteriaceae</taxon>
        <taxon>Bifidobacterium</taxon>
    </lineage>
</organism>
<dbReference type="CDD" id="cd01189">
    <property type="entry name" value="INT_ICEBs1_C_like"/>
    <property type="match status" value="1"/>
</dbReference>
<dbReference type="PROSITE" id="PS51898">
    <property type="entry name" value="TYR_RECOMBINASE"/>
    <property type="match status" value="1"/>
</dbReference>
<protein>
    <submittedName>
        <fullName evidence="5">Integrase</fullName>
    </submittedName>
</protein>
<evidence type="ECO:0000259" key="4">
    <source>
        <dbReference type="PROSITE" id="PS51898"/>
    </source>
</evidence>
<evidence type="ECO:0000256" key="3">
    <source>
        <dbReference type="ARBA" id="ARBA00023172"/>
    </source>
</evidence>
<dbReference type="GO" id="GO:0015074">
    <property type="term" value="P:DNA integration"/>
    <property type="evidence" value="ECO:0007669"/>
    <property type="project" value="UniProtKB-KW"/>
</dbReference>
<keyword evidence="2" id="KW-0238">DNA-binding</keyword>
<dbReference type="InterPro" id="IPR013762">
    <property type="entry name" value="Integrase-like_cat_sf"/>
</dbReference>
<dbReference type="InterPro" id="IPR011010">
    <property type="entry name" value="DNA_brk_join_enz"/>
</dbReference>
<dbReference type="Proteomes" id="UP000215433">
    <property type="component" value="Unassembled WGS sequence"/>
</dbReference>
<evidence type="ECO:0000313" key="6">
    <source>
        <dbReference type="Proteomes" id="UP000215433"/>
    </source>
</evidence>
<dbReference type="AlphaFoldDB" id="A0A229W187"/>
<evidence type="ECO:0000313" key="5">
    <source>
        <dbReference type="EMBL" id="OXN01615.1"/>
    </source>
</evidence>
<proteinExistence type="inferred from homology"/>
<dbReference type="SUPFAM" id="SSF56349">
    <property type="entry name" value="DNA breaking-rejoining enzymes"/>
    <property type="match status" value="1"/>
</dbReference>
<dbReference type="EMBL" id="NEWD01000002">
    <property type="protein sequence ID" value="OXN01615.1"/>
    <property type="molecule type" value="Genomic_DNA"/>
</dbReference>
<accession>A0A229W187</accession>
<dbReference type="PANTHER" id="PTHR30349:SF64">
    <property type="entry name" value="PROPHAGE INTEGRASE INTD-RELATED"/>
    <property type="match status" value="1"/>
</dbReference>
<name>A0A229W187_9BIFI</name>
<dbReference type="InterPro" id="IPR010998">
    <property type="entry name" value="Integrase_recombinase_N"/>
</dbReference>
<dbReference type="RefSeq" id="WP_093959292.1">
    <property type="nucleotide sequence ID" value="NZ_NEWD01000002.1"/>
</dbReference>
<gene>
    <name evidence="5" type="ORF">Tam10B_0058</name>
</gene>
<evidence type="ECO:0000256" key="2">
    <source>
        <dbReference type="ARBA" id="ARBA00023125"/>
    </source>
</evidence>
<dbReference type="Gene3D" id="1.10.443.10">
    <property type="entry name" value="Intergrase catalytic core"/>
    <property type="match status" value="1"/>
</dbReference>
<sequence length="394" mass="43683">MSIEAYENTAGVTRYAVRYRKPTGKWTRKRGFKRKRDAVDWEAANTVSKNTGTWVDPTMGSVTVGDLAPAWLAKKALVAKPSYLDDLEDAWRIHVKPVFGSTRVLDIRRGAVQEWVTALGSDKLDDKGEVTEPGRSASVVLRAHGVLAGILDDAMADHRIAENPARGVTLPKKRRKPHTYLTAGQLMRLANACITTMGERPTYEERKRRLLVLMLGTIGSRWGETIEIHIDEIDFDRHRIPLDLSATQVRGKIVLGTLKGEEARTVSFPAFLDPYLHDVIDGRENSDQLLFTGPLDGYMRQVDSPSKDGNWFSAACDRAGVPRMTMHDLRHTAASLMVRSGANVKLVQRQLGHKSAAMTLDVYADLFVEDLDSVASAMSDMLLTYGVSHTVKAA</sequence>
<dbReference type="PANTHER" id="PTHR30349">
    <property type="entry name" value="PHAGE INTEGRASE-RELATED"/>
    <property type="match status" value="1"/>
</dbReference>
<dbReference type="OrthoDB" id="1822491at2"/>
<feature type="domain" description="Tyr recombinase" evidence="4">
    <location>
        <begin position="175"/>
        <end position="376"/>
    </location>
</feature>
<reference evidence="5 6" key="1">
    <citation type="submission" date="2017-05" db="EMBL/GenBank/DDBJ databases">
        <title>Bifidobacterium vansinderenii sp. nov.</title>
        <authorList>
            <person name="Lugli G.A."/>
            <person name="Duranti S."/>
            <person name="Mangifesta M."/>
        </authorList>
    </citation>
    <scope>NUCLEOTIDE SEQUENCE [LARGE SCALE GENOMIC DNA]</scope>
    <source>
        <strain evidence="5 6">Tam10B</strain>
    </source>
</reference>
<dbReference type="InterPro" id="IPR002104">
    <property type="entry name" value="Integrase_catalytic"/>
</dbReference>
<dbReference type="InterPro" id="IPR050090">
    <property type="entry name" value="Tyrosine_recombinase_XerCD"/>
</dbReference>
<evidence type="ECO:0000256" key="1">
    <source>
        <dbReference type="ARBA" id="ARBA00008857"/>
    </source>
</evidence>
<dbReference type="GO" id="GO:0006310">
    <property type="term" value="P:DNA recombination"/>
    <property type="evidence" value="ECO:0007669"/>
    <property type="project" value="UniProtKB-KW"/>
</dbReference>
<comment type="caution">
    <text evidence="5">The sequence shown here is derived from an EMBL/GenBank/DDBJ whole genome shotgun (WGS) entry which is preliminary data.</text>
</comment>
<dbReference type="GO" id="GO:0003677">
    <property type="term" value="F:DNA binding"/>
    <property type="evidence" value="ECO:0007669"/>
    <property type="project" value="UniProtKB-KW"/>
</dbReference>
<dbReference type="Gene3D" id="1.10.150.130">
    <property type="match status" value="1"/>
</dbReference>
<comment type="similarity">
    <text evidence="1">Belongs to the 'phage' integrase family.</text>
</comment>
<dbReference type="Pfam" id="PF00589">
    <property type="entry name" value="Phage_integrase"/>
    <property type="match status" value="1"/>
</dbReference>